<accession>A0A6D2KQD6</accession>
<dbReference type="InterPro" id="IPR035446">
    <property type="entry name" value="SLSG/EP1"/>
</dbReference>
<dbReference type="PIRSF" id="PIRSF002686">
    <property type="entry name" value="SLG"/>
    <property type="match status" value="1"/>
</dbReference>
<protein>
    <recommendedName>
        <fullName evidence="10">Bulb-type lectin domain-containing protein</fullName>
    </recommendedName>
</protein>
<feature type="domain" description="Bulb-type lectin" evidence="6">
    <location>
        <begin position="34"/>
        <end position="159"/>
    </location>
</feature>
<evidence type="ECO:0000313" key="9">
    <source>
        <dbReference type="Proteomes" id="UP000467841"/>
    </source>
</evidence>
<comment type="function">
    <text evidence="1">Involved in sporophytic self-incompatibility system (the inability of flowering plants to achieve self-fertilization).</text>
</comment>
<evidence type="ECO:0000313" key="8">
    <source>
        <dbReference type="EMBL" id="CAA7054170.1"/>
    </source>
</evidence>
<dbReference type="PROSITE" id="PS50948">
    <property type="entry name" value="PAN"/>
    <property type="match status" value="1"/>
</dbReference>
<dbReference type="OrthoDB" id="785331at2759"/>
<dbReference type="InterPro" id="IPR001480">
    <property type="entry name" value="Bulb-type_lectin_dom"/>
</dbReference>
<keyword evidence="4" id="KW-0325">Glycoprotein</keyword>
<proteinExistence type="predicted"/>
<gene>
    <name evidence="8" type="ORF">MERR_LOCUS41406</name>
</gene>
<dbReference type="PROSITE" id="PS50927">
    <property type="entry name" value="BULB_LECTIN"/>
    <property type="match status" value="1"/>
</dbReference>
<dbReference type="Proteomes" id="UP000467841">
    <property type="component" value="Unassembled WGS sequence"/>
</dbReference>
<dbReference type="SUPFAM" id="SSF51110">
    <property type="entry name" value="alpha-D-mannose-specific plant lectins"/>
    <property type="match status" value="1"/>
</dbReference>
<dbReference type="PANTHER" id="PTHR32444">
    <property type="entry name" value="BULB-TYPE LECTIN DOMAIN-CONTAINING PROTEIN"/>
    <property type="match status" value="1"/>
</dbReference>
<evidence type="ECO:0000256" key="1">
    <source>
        <dbReference type="ARBA" id="ARBA00003061"/>
    </source>
</evidence>
<dbReference type="Pfam" id="PF08276">
    <property type="entry name" value="PAN_2"/>
    <property type="match status" value="1"/>
</dbReference>
<reference evidence="8" key="1">
    <citation type="submission" date="2020-01" db="EMBL/GenBank/DDBJ databases">
        <authorList>
            <person name="Mishra B."/>
        </authorList>
    </citation>
    <scope>NUCLEOTIDE SEQUENCE [LARGE SCALE GENOMIC DNA]</scope>
</reference>
<evidence type="ECO:0000256" key="5">
    <source>
        <dbReference type="SAM" id="SignalP"/>
    </source>
</evidence>
<evidence type="ECO:0000256" key="4">
    <source>
        <dbReference type="ARBA" id="ARBA00023180"/>
    </source>
</evidence>
<dbReference type="SMART" id="SM00473">
    <property type="entry name" value="PAN_AP"/>
    <property type="match status" value="1"/>
</dbReference>
<evidence type="ECO:0000256" key="2">
    <source>
        <dbReference type="ARBA" id="ARBA00022729"/>
    </source>
</evidence>
<dbReference type="GO" id="GO:0048544">
    <property type="term" value="P:recognition of pollen"/>
    <property type="evidence" value="ECO:0007669"/>
    <property type="project" value="InterPro"/>
</dbReference>
<sequence length="405" mass="46037">MRGVPSNIYHHVYTFSFFLVFILSRPSCSTHVNTLSSKDSLTISSNRTIVSPGDVFELGFFKPASSSRWYLGIWYKNIPERTYVWVANRDKPLPNPLGTFKISGPNLANLVLIDQSKNIVWSTNLTTRYVRSPVVAELLANGNLVLRYANNKNNSNPSGFLWQSFDSPTDTLLPEMKLGFDLKTKSNRFLTSWRSPDDPSSGDFSYKLETRGFLEFFIRSEDFQVYRTGPWNGIRFSGVPEMQKTDYLVHKFTENKKEIAYTFLMTNHSIYSRLTLTPSGYLYQSTWLPEKRRFEPKDSQAWGLGDWSHGCVRKTVLSCRGDGFLRLRKMKLPDTTTASVDKSIGIKECMKRCLKNCSCTAFADADIRNGGSGCVIWTGELVDIRNYAEGGQDLYVRLASADLGY</sequence>
<name>A0A6D2KQD6_9BRAS</name>
<feature type="signal peptide" evidence="5">
    <location>
        <begin position="1"/>
        <end position="29"/>
    </location>
</feature>
<dbReference type="EMBL" id="CACVBM020001562">
    <property type="protein sequence ID" value="CAA7054170.1"/>
    <property type="molecule type" value="Genomic_DNA"/>
</dbReference>
<keyword evidence="2 5" id="KW-0732">Signal</keyword>
<evidence type="ECO:0000256" key="3">
    <source>
        <dbReference type="ARBA" id="ARBA00023157"/>
    </source>
</evidence>
<dbReference type="Gene3D" id="3.50.4.10">
    <property type="entry name" value="Hepatocyte Growth Factor"/>
    <property type="match status" value="1"/>
</dbReference>
<dbReference type="CDD" id="cd01098">
    <property type="entry name" value="PAN_AP_plant"/>
    <property type="match status" value="1"/>
</dbReference>
<organism evidence="8 9">
    <name type="scientific">Microthlaspi erraticum</name>
    <dbReference type="NCBI Taxonomy" id="1685480"/>
    <lineage>
        <taxon>Eukaryota</taxon>
        <taxon>Viridiplantae</taxon>
        <taxon>Streptophyta</taxon>
        <taxon>Embryophyta</taxon>
        <taxon>Tracheophyta</taxon>
        <taxon>Spermatophyta</taxon>
        <taxon>Magnoliopsida</taxon>
        <taxon>eudicotyledons</taxon>
        <taxon>Gunneridae</taxon>
        <taxon>Pentapetalae</taxon>
        <taxon>rosids</taxon>
        <taxon>malvids</taxon>
        <taxon>Brassicales</taxon>
        <taxon>Brassicaceae</taxon>
        <taxon>Coluteocarpeae</taxon>
        <taxon>Microthlaspi</taxon>
    </lineage>
</organism>
<dbReference type="InterPro" id="IPR003609">
    <property type="entry name" value="Pan_app"/>
</dbReference>
<dbReference type="Pfam" id="PF00954">
    <property type="entry name" value="S_locus_glycop"/>
    <property type="match status" value="1"/>
</dbReference>
<evidence type="ECO:0000259" key="6">
    <source>
        <dbReference type="PROSITE" id="PS50927"/>
    </source>
</evidence>
<dbReference type="Pfam" id="PF01453">
    <property type="entry name" value="B_lectin"/>
    <property type="match status" value="1"/>
</dbReference>
<dbReference type="PANTHER" id="PTHR32444:SF89">
    <property type="entry name" value="S GLYCOPROTEIN"/>
    <property type="match status" value="1"/>
</dbReference>
<evidence type="ECO:0008006" key="10">
    <source>
        <dbReference type="Google" id="ProtNLM"/>
    </source>
</evidence>
<dbReference type="InterPro" id="IPR000858">
    <property type="entry name" value="S_locus_glycoprot_dom"/>
</dbReference>
<dbReference type="Gene3D" id="2.90.10.10">
    <property type="entry name" value="Bulb-type lectin domain"/>
    <property type="match status" value="1"/>
</dbReference>
<dbReference type="AlphaFoldDB" id="A0A6D2KQD6"/>
<dbReference type="InterPro" id="IPR036426">
    <property type="entry name" value="Bulb-type_lectin_dom_sf"/>
</dbReference>
<evidence type="ECO:0000259" key="7">
    <source>
        <dbReference type="PROSITE" id="PS50948"/>
    </source>
</evidence>
<feature type="chain" id="PRO_5025369465" description="Bulb-type lectin domain-containing protein" evidence="5">
    <location>
        <begin position="30"/>
        <end position="405"/>
    </location>
</feature>
<keyword evidence="9" id="KW-1185">Reference proteome</keyword>
<feature type="domain" description="Apple" evidence="7">
    <location>
        <begin position="319"/>
        <end position="399"/>
    </location>
</feature>
<dbReference type="SMART" id="SM00108">
    <property type="entry name" value="B_lectin"/>
    <property type="match status" value="1"/>
</dbReference>
<dbReference type="CDD" id="cd00028">
    <property type="entry name" value="B_lectin"/>
    <property type="match status" value="1"/>
</dbReference>
<keyword evidence="3" id="KW-1015">Disulfide bond</keyword>
<comment type="caution">
    <text evidence="8">The sequence shown here is derived from an EMBL/GenBank/DDBJ whole genome shotgun (WGS) entry which is preliminary data.</text>
</comment>